<comment type="subcellular location">
    <subcellularLocation>
        <location evidence="5">Cell membrane</location>
        <topology evidence="5">Multi-pass membrane protein</topology>
    </subcellularLocation>
</comment>
<feature type="transmembrane region" description="Helical" evidence="5">
    <location>
        <begin position="15"/>
        <end position="39"/>
    </location>
</feature>
<dbReference type="InterPro" id="IPR019691">
    <property type="entry name" value="DUF2585"/>
</dbReference>
<dbReference type="RefSeq" id="WP_124963269.1">
    <property type="nucleotide sequence ID" value="NZ_RRAZ01000002.1"/>
</dbReference>
<dbReference type="EMBL" id="RRAZ01000002">
    <property type="protein sequence ID" value="RRH78179.1"/>
    <property type="molecule type" value="Genomic_DNA"/>
</dbReference>
<dbReference type="GO" id="GO:0005886">
    <property type="term" value="C:plasma membrane"/>
    <property type="evidence" value="ECO:0007669"/>
    <property type="project" value="UniProtKB-SubCell"/>
</dbReference>
<keyword evidence="2 5" id="KW-0812">Transmembrane</keyword>
<evidence type="ECO:0000256" key="1">
    <source>
        <dbReference type="ARBA" id="ARBA00022475"/>
    </source>
</evidence>
<keyword evidence="3 5" id="KW-1133">Transmembrane helix</keyword>
<keyword evidence="7" id="KW-1185">Reference proteome</keyword>
<evidence type="ECO:0000256" key="2">
    <source>
        <dbReference type="ARBA" id="ARBA00022692"/>
    </source>
</evidence>
<evidence type="ECO:0000313" key="6">
    <source>
        <dbReference type="EMBL" id="RRH78179.1"/>
    </source>
</evidence>
<protein>
    <recommendedName>
        <fullName evidence="5">UPF0314 protein EG244_01650</fullName>
    </recommendedName>
</protein>
<evidence type="ECO:0000256" key="3">
    <source>
        <dbReference type="ARBA" id="ARBA00022989"/>
    </source>
</evidence>
<accession>A0A3P3DVI5</accession>
<feature type="transmembrane region" description="Helical" evidence="5">
    <location>
        <begin position="150"/>
        <end position="170"/>
    </location>
</feature>
<keyword evidence="4 5" id="KW-0472">Membrane</keyword>
<dbReference type="NCBIfam" id="NF002099">
    <property type="entry name" value="PRK00944.1"/>
    <property type="match status" value="1"/>
</dbReference>
<dbReference type="Proteomes" id="UP000282125">
    <property type="component" value="Unassembled WGS sequence"/>
</dbReference>
<evidence type="ECO:0000256" key="4">
    <source>
        <dbReference type="ARBA" id="ARBA00023136"/>
    </source>
</evidence>
<dbReference type="OrthoDB" id="9811954at2"/>
<gene>
    <name evidence="6" type="ORF">EG244_01650</name>
</gene>
<comment type="caution">
    <text evidence="6">The sequence shown here is derived from an EMBL/GenBank/DDBJ whole genome shotgun (WGS) entry which is preliminary data.</text>
</comment>
<keyword evidence="1 5" id="KW-1003">Cell membrane</keyword>
<proteinExistence type="inferred from homology"/>
<dbReference type="HAMAP" id="MF_01514">
    <property type="entry name" value="UPF0314"/>
    <property type="match status" value="1"/>
</dbReference>
<reference evidence="6 7" key="1">
    <citation type="submission" date="2018-11" db="EMBL/GenBank/DDBJ databases">
        <title>Gemmobacter sp. nov., YIM 102744-1 draft genome.</title>
        <authorList>
            <person name="Li G."/>
            <person name="Jiang Y."/>
        </authorList>
    </citation>
    <scope>NUCLEOTIDE SEQUENCE [LARGE SCALE GENOMIC DNA]</scope>
    <source>
        <strain evidence="6 7">YIM 102744-1</strain>
    </source>
</reference>
<comment type="similarity">
    <text evidence="5">Belongs to the UPF0314 family.</text>
</comment>
<sequence>MFPARPDHRTPDPRFWYGVAAALVVLQILVLWAMGRLWICDCGYIRFFEPGVNTAGNSQHLADWYTPSHILHGFLFYWLAHLAFRHRSIAFRFALAMLVEVAWELLENTPMVIEHYRTATMAVGYTGDSILNSVMDSVFMALGFGFAARAPVRLAVAIAVIFEVGVALVIRDNLTLNVLMLVWPMEAIKAWQGAL</sequence>
<dbReference type="Pfam" id="PF10755">
    <property type="entry name" value="DUF2585"/>
    <property type="match status" value="1"/>
</dbReference>
<dbReference type="AlphaFoldDB" id="A0A3P3DVI5"/>
<organism evidence="6 7">
    <name type="scientific">Falsigemmobacter faecalis</name>
    <dbReference type="NCBI Taxonomy" id="2488730"/>
    <lineage>
        <taxon>Bacteria</taxon>
        <taxon>Pseudomonadati</taxon>
        <taxon>Pseudomonadota</taxon>
        <taxon>Alphaproteobacteria</taxon>
        <taxon>Rhodobacterales</taxon>
        <taxon>Paracoccaceae</taxon>
        <taxon>Falsigemmobacter</taxon>
    </lineage>
</organism>
<evidence type="ECO:0000313" key="7">
    <source>
        <dbReference type="Proteomes" id="UP000282125"/>
    </source>
</evidence>
<evidence type="ECO:0000256" key="5">
    <source>
        <dbReference type="HAMAP-Rule" id="MF_01514"/>
    </source>
</evidence>
<name>A0A3P3DVI5_9RHOB</name>